<protein>
    <submittedName>
        <fullName evidence="1">Uncharacterized protein</fullName>
    </submittedName>
</protein>
<proteinExistence type="predicted"/>
<name>A0A7X3ML74_9FIRM</name>
<accession>A0A7X3ML74</accession>
<dbReference type="InterPro" id="IPR046564">
    <property type="entry name" value="DUF6718"/>
</dbReference>
<dbReference type="Proteomes" id="UP000460412">
    <property type="component" value="Unassembled WGS sequence"/>
</dbReference>
<keyword evidence="2" id="KW-1185">Reference proteome</keyword>
<gene>
    <name evidence="1" type="ORF">GN277_23920</name>
</gene>
<dbReference type="EMBL" id="WUQX01000001">
    <property type="protein sequence ID" value="MXP78287.1"/>
    <property type="molecule type" value="Genomic_DNA"/>
</dbReference>
<reference evidence="1 2" key="1">
    <citation type="submission" date="2019-12" db="EMBL/GenBank/DDBJ databases">
        <title>Sporaefaciens musculi gen. nov., sp. nov., a novel bacterium isolated from the caecum of an obese mouse.</title>
        <authorList>
            <person name="Rasmussen T.S."/>
            <person name="Streidl T."/>
            <person name="Hitch T.C.A."/>
            <person name="Wortmann E."/>
            <person name="Deptula P."/>
            <person name="Hansen M."/>
            <person name="Nielsen D.S."/>
            <person name="Clavel T."/>
            <person name="Vogensen F.K."/>
        </authorList>
    </citation>
    <scope>NUCLEOTIDE SEQUENCE [LARGE SCALE GENOMIC DNA]</scope>
    <source>
        <strain evidence="1 2">WCA-9-b2</strain>
    </source>
</reference>
<evidence type="ECO:0000313" key="2">
    <source>
        <dbReference type="Proteomes" id="UP000460412"/>
    </source>
</evidence>
<organism evidence="1 2">
    <name type="scientific">Sporofaciens musculi</name>
    <dbReference type="NCBI Taxonomy" id="2681861"/>
    <lineage>
        <taxon>Bacteria</taxon>
        <taxon>Bacillati</taxon>
        <taxon>Bacillota</taxon>
        <taxon>Clostridia</taxon>
        <taxon>Lachnospirales</taxon>
        <taxon>Lachnospiraceae</taxon>
        <taxon>Sporofaciens</taxon>
    </lineage>
</organism>
<sequence length="52" mass="5985">MIRVDNPFYILAKKFDEEGCIAYKCKNMNEARNVPNTLEALRGKDVQIVILV</sequence>
<dbReference type="RefSeq" id="WP_159754724.1">
    <property type="nucleotide sequence ID" value="NZ_CATIFW010000217.1"/>
</dbReference>
<dbReference type="AlphaFoldDB" id="A0A7X3ML74"/>
<dbReference type="Pfam" id="PF20476">
    <property type="entry name" value="DUF6718"/>
    <property type="match status" value="1"/>
</dbReference>
<comment type="caution">
    <text evidence="1">The sequence shown here is derived from an EMBL/GenBank/DDBJ whole genome shotgun (WGS) entry which is preliminary data.</text>
</comment>
<evidence type="ECO:0000313" key="1">
    <source>
        <dbReference type="EMBL" id="MXP78287.1"/>
    </source>
</evidence>